<protein>
    <submittedName>
        <fullName evidence="4">Glycosyl hydrolase family 2</fullName>
    </submittedName>
</protein>
<dbReference type="EMBL" id="PGET01000001">
    <property type="protein sequence ID" value="PJJ29571.1"/>
    <property type="molecule type" value="Genomic_DNA"/>
</dbReference>
<dbReference type="AlphaFoldDB" id="A0A2M8Z7Z8"/>
<dbReference type="InterPro" id="IPR017853">
    <property type="entry name" value="GH"/>
</dbReference>
<comment type="similarity">
    <text evidence="1">Belongs to the glycosyl hydrolase 2 family.</text>
</comment>
<keyword evidence="4" id="KW-0378">Hydrolase</keyword>
<dbReference type="Proteomes" id="UP000231092">
    <property type="component" value="Unassembled WGS sequence"/>
</dbReference>
<dbReference type="PANTHER" id="PTHR42732">
    <property type="entry name" value="BETA-GALACTOSIDASE"/>
    <property type="match status" value="1"/>
</dbReference>
<accession>A0A2M8Z7Z8</accession>
<sequence>MVIENYPRPDFKREDWMDLNGEWDFSFDQPVFDRKIQVPFCYQSEMSGIGDTRVHHIVWYRKEFVVEKGRLSEKSLLLKFGAVDYEAEVYINQTYAGGHRGGHTPFEADITGLVSEGKNIITVKVMDYSDADKPRGKQTWTGENFACWYTPTTGIWQSVWLEYAGKPYIKRIKATPDLERNEALCEIFISSMERVTAEVSFHSLPAEGVMEMDLGSLIISCENGYGKGILALPDLDLRRDQLTWTPEKPNLIEMEVTLQNDKVTSYFGLRSVCVSNGRILLNGEVLYQRLVLDQGYWSQSLLTPPDEESIRKDILLSKNMGFNGARKHQKIEDPRYYYWADKLGFLVWGEMPSCYMYTDNTVESTSRELAEFIERDYNHPSIITWVTANESWGMRNIKTDKSQQSFSNMLFYQAKALDKTRPVSGNDGWEQTGHTDILALHDYELMPETEEKYDCLEDILNSYAERRFVLADGQKYLGQPVLMTEYGGIAFSAEEKGWGYYNKVGSEEEFLKRLEPITDFLIKSRKFSGFCYTQLTDVMQETNGLLREDRTPKLPLEKLEKIFGKKIYE</sequence>
<evidence type="ECO:0000313" key="4">
    <source>
        <dbReference type="EMBL" id="PJJ29571.1"/>
    </source>
</evidence>
<dbReference type="InterPro" id="IPR006104">
    <property type="entry name" value="Glyco_hydro_2_N"/>
</dbReference>
<feature type="domain" description="Glycosyl hydrolases family 2 sugar binding" evidence="3">
    <location>
        <begin position="23"/>
        <end position="132"/>
    </location>
</feature>
<dbReference type="SUPFAM" id="SSF51445">
    <property type="entry name" value="(Trans)glycosidases"/>
    <property type="match status" value="1"/>
</dbReference>
<dbReference type="GO" id="GO:0005975">
    <property type="term" value="P:carbohydrate metabolic process"/>
    <property type="evidence" value="ECO:0007669"/>
    <property type="project" value="InterPro"/>
</dbReference>
<dbReference type="InterPro" id="IPR006103">
    <property type="entry name" value="Glyco_hydro_2_cat"/>
</dbReference>
<dbReference type="GO" id="GO:0004553">
    <property type="term" value="F:hydrolase activity, hydrolyzing O-glycosyl compounds"/>
    <property type="evidence" value="ECO:0007669"/>
    <property type="project" value="InterPro"/>
</dbReference>
<dbReference type="Pfam" id="PF02837">
    <property type="entry name" value="Glyco_hydro_2_N"/>
    <property type="match status" value="1"/>
</dbReference>
<dbReference type="InterPro" id="IPR051913">
    <property type="entry name" value="GH2_Domain-Containing"/>
</dbReference>
<dbReference type="SUPFAM" id="SSF49785">
    <property type="entry name" value="Galactose-binding domain-like"/>
    <property type="match status" value="1"/>
</dbReference>
<dbReference type="Pfam" id="PF02836">
    <property type="entry name" value="Glyco_hydro_2_C"/>
    <property type="match status" value="1"/>
</dbReference>
<gene>
    <name evidence="4" type="ORF">H171_3119</name>
</gene>
<comment type="caution">
    <text evidence="4">The sequence shown here is derived from an EMBL/GenBank/DDBJ whole genome shotgun (WGS) entry which is preliminary data.</text>
</comment>
<dbReference type="Gene3D" id="2.60.120.260">
    <property type="entry name" value="Galactose-binding domain-like"/>
    <property type="match status" value="1"/>
</dbReference>
<evidence type="ECO:0000259" key="3">
    <source>
        <dbReference type="Pfam" id="PF02837"/>
    </source>
</evidence>
<reference evidence="4 5" key="1">
    <citation type="submission" date="2017-11" db="EMBL/GenBank/DDBJ databases">
        <title>Understudied soil microbes with underappreciated capabilities: Untangling the Clostridium saccharolyticum group.</title>
        <authorList>
            <person name="Leschine S."/>
        </authorList>
    </citation>
    <scope>NUCLEOTIDE SEQUENCE [LARGE SCALE GENOMIC DNA]</scope>
    <source>
        <strain evidence="4 5">18A</strain>
    </source>
</reference>
<evidence type="ECO:0000259" key="2">
    <source>
        <dbReference type="Pfam" id="PF02836"/>
    </source>
</evidence>
<evidence type="ECO:0000256" key="1">
    <source>
        <dbReference type="ARBA" id="ARBA00007401"/>
    </source>
</evidence>
<feature type="domain" description="Glycoside hydrolase family 2 catalytic" evidence="2">
    <location>
        <begin position="306"/>
        <end position="508"/>
    </location>
</feature>
<name>A0A2M8Z7Z8_9FIRM</name>
<organism evidence="4 5">
    <name type="scientific">[Clostridium] celerecrescens 18A</name>
    <dbReference type="NCBI Taxonomy" id="1286362"/>
    <lineage>
        <taxon>Bacteria</taxon>
        <taxon>Bacillati</taxon>
        <taxon>Bacillota</taxon>
        <taxon>Clostridia</taxon>
        <taxon>Lachnospirales</taxon>
        <taxon>Lachnospiraceae</taxon>
        <taxon>Lacrimispora</taxon>
    </lineage>
</organism>
<dbReference type="PANTHER" id="PTHR42732:SF3">
    <property type="entry name" value="HYDROLASE"/>
    <property type="match status" value="1"/>
</dbReference>
<proteinExistence type="inferred from homology"/>
<dbReference type="Gene3D" id="3.20.20.80">
    <property type="entry name" value="Glycosidases"/>
    <property type="match status" value="1"/>
</dbReference>
<dbReference type="InterPro" id="IPR008979">
    <property type="entry name" value="Galactose-bd-like_sf"/>
</dbReference>
<evidence type="ECO:0000313" key="5">
    <source>
        <dbReference type="Proteomes" id="UP000231092"/>
    </source>
</evidence>